<dbReference type="OrthoDB" id="1158011at2759"/>
<keyword evidence="8" id="KW-0256">Endoplasmic reticulum</keyword>
<dbReference type="Pfam" id="PF01762">
    <property type="entry name" value="Galactosyl_T"/>
    <property type="match status" value="1"/>
</dbReference>
<dbReference type="EMBL" id="JABSTR010000006">
    <property type="protein sequence ID" value="KAH9373253.1"/>
    <property type="molecule type" value="Genomic_DNA"/>
</dbReference>
<evidence type="ECO:0000256" key="9">
    <source>
        <dbReference type="ARBA" id="ARBA00022968"/>
    </source>
</evidence>
<evidence type="ECO:0000256" key="5">
    <source>
        <dbReference type="ARBA" id="ARBA00022676"/>
    </source>
</evidence>
<keyword evidence="19" id="KW-1185">Reference proteome</keyword>
<keyword evidence="5" id="KW-0328">Glycosyltransferase</keyword>
<accession>A0A9J6GCP8</accession>
<dbReference type="GO" id="GO:0016758">
    <property type="term" value="F:hexosyltransferase activity"/>
    <property type="evidence" value="ECO:0007669"/>
    <property type="project" value="InterPro"/>
</dbReference>
<evidence type="ECO:0000256" key="17">
    <source>
        <dbReference type="ARBA" id="ARBA00047667"/>
    </source>
</evidence>
<comment type="similarity">
    <text evidence="4">Belongs to the glycosyltransferase 31 family.</text>
</comment>
<evidence type="ECO:0000256" key="14">
    <source>
        <dbReference type="ARBA" id="ARBA00039104"/>
    </source>
</evidence>
<keyword evidence="11" id="KW-0333">Golgi apparatus</keyword>
<keyword evidence="7" id="KW-0812">Transmembrane</keyword>
<keyword evidence="12" id="KW-0472">Membrane</keyword>
<dbReference type="GO" id="GO:0006493">
    <property type="term" value="P:protein O-linked glycosylation"/>
    <property type="evidence" value="ECO:0007669"/>
    <property type="project" value="TreeGrafter"/>
</dbReference>
<keyword evidence="10" id="KW-1133">Transmembrane helix</keyword>
<dbReference type="GO" id="GO:0008194">
    <property type="term" value="F:UDP-glycosyltransferase activity"/>
    <property type="evidence" value="ECO:0007669"/>
    <property type="project" value="TreeGrafter"/>
</dbReference>
<evidence type="ECO:0000256" key="15">
    <source>
        <dbReference type="ARBA" id="ARBA00040432"/>
    </source>
</evidence>
<protein>
    <recommendedName>
        <fullName evidence="15">UDP-GalNAc:beta-1,3-N-acetylgalactosaminyltransferase 2</fullName>
        <ecNumber evidence="14">2.4.1.313</ecNumber>
    </recommendedName>
    <alternativeName>
        <fullName evidence="16">Beta-1,3-N-acetylgalactosaminyltransferase II</fullName>
    </alternativeName>
</protein>
<keyword evidence="13" id="KW-0325">Glycoprotein</keyword>
<dbReference type="AlphaFoldDB" id="A0A9J6GCP8"/>
<name>A0A9J6GCP8_HAELO</name>
<evidence type="ECO:0000313" key="19">
    <source>
        <dbReference type="Proteomes" id="UP000821853"/>
    </source>
</evidence>
<dbReference type="GO" id="GO:0005783">
    <property type="term" value="C:endoplasmic reticulum"/>
    <property type="evidence" value="ECO:0007669"/>
    <property type="project" value="UniProtKB-SubCell"/>
</dbReference>
<gene>
    <name evidence="18" type="ORF">HPB48_004998</name>
</gene>
<evidence type="ECO:0000256" key="8">
    <source>
        <dbReference type="ARBA" id="ARBA00022824"/>
    </source>
</evidence>
<comment type="catalytic activity">
    <reaction evidence="17">
        <text>3-O-(N-acetyl-beta-D-glucosaminyl-(1-&gt;4)-alpha-D-mannosyl)-L-threonyl-[protein] + UDP-N-acetyl-alpha-D-galactosamine = 3-O-[beta-D-GalNAc-(1-&gt;3)-beta-D-GlcNAc-(1-&gt;4)-alpha-D-Man]-L-Thr-[protein] + UDP + H(+)</text>
        <dbReference type="Rhea" id="RHEA:37667"/>
        <dbReference type="Rhea" id="RHEA-COMP:13308"/>
        <dbReference type="Rhea" id="RHEA-COMP:13618"/>
        <dbReference type="ChEBI" id="CHEBI:15378"/>
        <dbReference type="ChEBI" id="CHEBI:58223"/>
        <dbReference type="ChEBI" id="CHEBI:67138"/>
        <dbReference type="ChEBI" id="CHEBI:136709"/>
        <dbReference type="ChEBI" id="CHEBI:137540"/>
        <dbReference type="EC" id="2.4.1.313"/>
    </reaction>
</comment>
<proteinExistence type="inferred from homology"/>
<evidence type="ECO:0000256" key="2">
    <source>
        <dbReference type="ARBA" id="ARBA00004323"/>
    </source>
</evidence>
<reference evidence="18 19" key="1">
    <citation type="journal article" date="2020" name="Cell">
        <title>Large-Scale Comparative Analyses of Tick Genomes Elucidate Their Genetic Diversity and Vector Capacities.</title>
        <authorList>
            <consortium name="Tick Genome and Microbiome Consortium (TIGMIC)"/>
            <person name="Jia N."/>
            <person name="Wang J."/>
            <person name="Shi W."/>
            <person name="Du L."/>
            <person name="Sun Y."/>
            <person name="Zhan W."/>
            <person name="Jiang J.F."/>
            <person name="Wang Q."/>
            <person name="Zhang B."/>
            <person name="Ji P."/>
            <person name="Bell-Sakyi L."/>
            <person name="Cui X.M."/>
            <person name="Yuan T.T."/>
            <person name="Jiang B.G."/>
            <person name="Yang W.F."/>
            <person name="Lam T.T."/>
            <person name="Chang Q.C."/>
            <person name="Ding S.J."/>
            <person name="Wang X.J."/>
            <person name="Zhu J.G."/>
            <person name="Ruan X.D."/>
            <person name="Zhao L."/>
            <person name="Wei J.T."/>
            <person name="Ye R.Z."/>
            <person name="Que T.C."/>
            <person name="Du C.H."/>
            <person name="Zhou Y.H."/>
            <person name="Cheng J.X."/>
            <person name="Dai P.F."/>
            <person name="Guo W.B."/>
            <person name="Han X.H."/>
            <person name="Huang E.J."/>
            <person name="Li L.F."/>
            <person name="Wei W."/>
            <person name="Gao Y.C."/>
            <person name="Liu J.Z."/>
            <person name="Shao H.Z."/>
            <person name="Wang X."/>
            <person name="Wang C.C."/>
            <person name="Yang T.C."/>
            <person name="Huo Q.B."/>
            <person name="Li W."/>
            <person name="Chen H.Y."/>
            <person name="Chen S.E."/>
            <person name="Zhou L.G."/>
            <person name="Ni X.B."/>
            <person name="Tian J.H."/>
            <person name="Sheng Y."/>
            <person name="Liu T."/>
            <person name="Pan Y.S."/>
            <person name="Xia L.Y."/>
            <person name="Li J."/>
            <person name="Zhao F."/>
            <person name="Cao W.C."/>
        </authorList>
    </citation>
    <scope>NUCLEOTIDE SEQUENCE [LARGE SCALE GENOMIC DNA]</scope>
    <source>
        <strain evidence="18">HaeL-2018</strain>
    </source>
</reference>
<dbReference type="InterPro" id="IPR002659">
    <property type="entry name" value="Glyco_trans_31"/>
</dbReference>
<dbReference type="EC" id="2.4.1.313" evidence="14"/>
<comment type="pathway">
    <text evidence="3">Protein modification; protein glycosylation.</text>
</comment>
<evidence type="ECO:0000256" key="3">
    <source>
        <dbReference type="ARBA" id="ARBA00004922"/>
    </source>
</evidence>
<evidence type="ECO:0000256" key="11">
    <source>
        <dbReference type="ARBA" id="ARBA00023034"/>
    </source>
</evidence>
<dbReference type="VEuPathDB" id="VectorBase:HLOH_043139"/>
<comment type="caution">
    <text evidence="18">The sequence shown here is derived from an EMBL/GenBank/DDBJ whole genome shotgun (WGS) entry which is preliminary data.</text>
</comment>
<dbReference type="Proteomes" id="UP000821853">
    <property type="component" value="Chromosome 4"/>
</dbReference>
<evidence type="ECO:0000256" key="6">
    <source>
        <dbReference type="ARBA" id="ARBA00022679"/>
    </source>
</evidence>
<evidence type="ECO:0000313" key="18">
    <source>
        <dbReference type="EMBL" id="KAH9373253.1"/>
    </source>
</evidence>
<organism evidence="18 19">
    <name type="scientific">Haemaphysalis longicornis</name>
    <name type="common">Bush tick</name>
    <dbReference type="NCBI Taxonomy" id="44386"/>
    <lineage>
        <taxon>Eukaryota</taxon>
        <taxon>Metazoa</taxon>
        <taxon>Ecdysozoa</taxon>
        <taxon>Arthropoda</taxon>
        <taxon>Chelicerata</taxon>
        <taxon>Arachnida</taxon>
        <taxon>Acari</taxon>
        <taxon>Parasitiformes</taxon>
        <taxon>Ixodida</taxon>
        <taxon>Ixodoidea</taxon>
        <taxon>Ixodidae</taxon>
        <taxon>Haemaphysalinae</taxon>
        <taxon>Haemaphysalis</taxon>
    </lineage>
</organism>
<dbReference type="PANTHER" id="PTHR11214">
    <property type="entry name" value="BETA-1,3-N-ACETYLGLUCOSAMINYLTRANSFERASE"/>
    <property type="match status" value="1"/>
</dbReference>
<evidence type="ECO:0000256" key="12">
    <source>
        <dbReference type="ARBA" id="ARBA00023136"/>
    </source>
</evidence>
<keyword evidence="6" id="KW-0808">Transferase</keyword>
<dbReference type="PANTHER" id="PTHR11214:SF219">
    <property type="entry name" value="UDP-GALNAC:BETA-1,3-N-ACETYLGALACTOSAMINYLTRANSFERASE 2"/>
    <property type="match status" value="1"/>
</dbReference>
<dbReference type="GO" id="GO:0000139">
    <property type="term" value="C:Golgi membrane"/>
    <property type="evidence" value="ECO:0007669"/>
    <property type="project" value="UniProtKB-SubCell"/>
</dbReference>
<sequence>MHRGQHPARHYSTQHRTREFLERRQRDAGRMALGVHKNTPVEGIQGDLGWSSFTAREAVAKLSYEGRLLRLPDTNLAHQALIHTIYSGISTRWTRRTANLRRRYEVSPESIASAAAQPVSTRTARIRAQVTKVETREWLEGAKAKPSLDLYSATKTTIGREKFFDNSLGSGLLEEARLGVLRTRVWRAKFTAGLDTTCTACGAAEETTSHVVLECPAVAPAPESHTLSAALGSEEAGGAAWVDNAKRRLEAWWRHAALRRRDGLNKGGSGSTEQYGEARENFERRAAARETWLSGASRVKSFFIVGRDACRVPPEDRVDPYVCERWEPNITAINENLEFYATTAKTRDCFPRKRSLYTGFSFEVHHPLSVTRLGVLGDILSGSIGITVALIDAHTREILRKVVITMETGTEDGGTTTATSTEYFEGIVSLSGEIVTETCAAPLAWNNGSNLLTYERLYVDHEDRNSVVWMPEAISGVGVHFVISDSLPSLLDHVDDAEMRQAVWDELVDEEQRKLDAEVRRYRDIALVPVVDVYRTLPRKLLHFFDHLLQRSIEFDYLVKADDDSLVDLLGLRNNVPKKKQQNIWWSTFRENWPVIRYGKWGESTYRAPVYPAFACGSAYVLSRELVLWLARNKNYLHSYQGEDVSMGIWLAAVSPRLINDPRNWSCSYGCPDGVSRPYNRAQLSPQEVRSVWATFKKHKKLC</sequence>
<comment type="subcellular location">
    <subcellularLocation>
        <location evidence="1">Endoplasmic reticulum</location>
    </subcellularLocation>
    <subcellularLocation>
        <location evidence="2">Golgi apparatus membrane</location>
        <topology evidence="2">Single-pass type II membrane protein</topology>
    </subcellularLocation>
</comment>
<evidence type="ECO:0000256" key="7">
    <source>
        <dbReference type="ARBA" id="ARBA00022692"/>
    </source>
</evidence>
<evidence type="ECO:0000256" key="4">
    <source>
        <dbReference type="ARBA" id="ARBA00008661"/>
    </source>
</evidence>
<evidence type="ECO:0000256" key="1">
    <source>
        <dbReference type="ARBA" id="ARBA00004240"/>
    </source>
</evidence>
<evidence type="ECO:0000256" key="16">
    <source>
        <dbReference type="ARBA" id="ARBA00042712"/>
    </source>
</evidence>
<keyword evidence="9" id="KW-0735">Signal-anchor</keyword>
<evidence type="ECO:0000256" key="10">
    <source>
        <dbReference type="ARBA" id="ARBA00022989"/>
    </source>
</evidence>
<evidence type="ECO:0000256" key="13">
    <source>
        <dbReference type="ARBA" id="ARBA00023180"/>
    </source>
</evidence>
<dbReference type="Gene3D" id="3.90.550.50">
    <property type="match status" value="1"/>
</dbReference>